<proteinExistence type="predicted"/>
<evidence type="ECO:0008006" key="3">
    <source>
        <dbReference type="Google" id="ProtNLM"/>
    </source>
</evidence>
<dbReference type="PANTHER" id="PTHR45749">
    <property type="match status" value="1"/>
</dbReference>
<reference evidence="1" key="1">
    <citation type="submission" date="2019-08" db="EMBL/GenBank/DDBJ databases">
        <title>The genome of the North American firefly Photinus pyralis.</title>
        <authorList>
            <consortium name="Photinus pyralis genome working group"/>
            <person name="Fallon T.R."/>
            <person name="Sander Lower S.E."/>
            <person name="Weng J.-K."/>
        </authorList>
    </citation>
    <scope>NUCLEOTIDE SEQUENCE</scope>
    <source>
        <strain evidence="1">TRF0915ILg1</strain>
        <tissue evidence="1">Whole body</tissue>
    </source>
</reference>
<dbReference type="PANTHER" id="PTHR45749:SF28">
    <property type="entry name" value="ZINC FINGER MYM-TYPE PROTEIN 1-LIKE-RELATED"/>
    <property type="match status" value="1"/>
</dbReference>
<dbReference type="Proteomes" id="UP000801492">
    <property type="component" value="Unassembled WGS sequence"/>
</dbReference>
<organism evidence="1 2">
    <name type="scientific">Ignelater luminosus</name>
    <name type="common">Cucubano</name>
    <name type="synonym">Pyrophorus luminosus</name>
    <dbReference type="NCBI Taxonomy" id="2038154"/>
    <lineage>
        <taxon>Eukaryota</taxon>
        <taxon>Metazoa</taxon>
        <taxon>Ecdysozoa</taxon>
        <taxon>Arthropoda</taxon>
        <taxon>Hexapoda</taxon>
        <taxon>Insecta</taxon>
        <taxon>Pterygota</taxon>
        <taxon>Neoptera</taxon>
        <taxon>Endopterygota</taxon>
        <taxon>Coleoptera</taxon>
        <taxon>Polyphaga</taxon>
        <taxon>Elateriformia</taxon>
        <taxon>Elateroidea</taxon>
        <taxon>Elateridae</taxon>
        <taxon>Agrypninae</taxon>
        <taxon>Pyrophorini</taxon>
        <taxon>Ignelater</taxon>
    </lineage>
</organism>
<accession>A0A8K0GBS0</accession>
<dbReference type="AlphaFoldDB" id="A0A8K0GBS0"/>
<dbReference type="OrthoDB" id="6617004at2759"/>
<sequence>MCSTTDVCAIAYSCSKQELASRGHDENVDDTTDIVQKSQCSLIIKYVNASGKLVERFLGFYDTSSNRTAETLFNLASTCLEKLDYKSKLIGECFDAFRRKLKKVVPQAVFVHCLAHRLNLVL</sequence>
<evidence type="ECO:0000313" key="2">
    <source>
        <dbReference type="Proteomes" id="UP000801492"/>
    </source>
</evidence>
<keyword evidence="2" id="KW-1185">Reference proteome</keyword>
<feature type="non-terminal residue" evidence="1">
    <location>
        <position position="1"/>
    </location>
</feature>
<name>A0A8K0GBS0_IGNLU</name>
<dbReference type="EMBL" id="VTPC01008684">
    <property type="protein sequence ID" value="KAF2892543.1"/>
    <property type="molecule type" value="Genomic_DNA"/>
</dbReference>
<comment type="caution">
    <text evidence="1">The sequence shown here is derived from an EMBL/GenBank/DDBJ whole genome shotgun (WGS) entry which is preliminary data.</text>
</comment>
<gene>
    <name evidence="1" type="ORF">ILUMI_13628</name>
</gene>
<protein>
    <recommendedName>
        <fullName evidence="3">DUF4371 domain-containing protein</fullName>
    </recommendedName>
</protein>
<evidence type="ECO:0000313" key="1">
    <source>
        <dbReference type="EMBL" id="KAF2892543.1"/>
    </source>
</evidence>